<evidence type="ECO:0000256" key="4">
    <source>
        <dbReference type="PROSITE-ProRule" id="PRU00050"/>
    </source>
</evidence>
<evidence type="ECO:0000313" key="7">
    <source>
        <dbReference type="Proteomes" id="UP001221686"/>
    </source>
</evidence>
<feature type="domain" description="CheB-type methylesterase" evidence="5">
    <location>
        <begin position="40"/>
        <end position="211"/>
    </location>
</feature>
<dbReference type="RefSeq" id="WP_272092241.1">
    <property type="nucleotide sequence ID" value="NZ_JAQNDL010000005.1"/>
</dbReference>
<dbReference type="SUPFAM" id="SSF52738">
    <property type="entry name" value="Methylesterase CheB, C-terminal domain"/>
    <property type="match status" value="1"/>
</dbReference>
<keyword evidence="7" id="KW-1185">Reference proteome</keyword>
<dbReference type="PIRSF" id="PIRSF036461">
    <property type="entry name" value="Chmtx_methlestr"/>
    <property type="match status" value="1"/>
</dbReference>
<evidence type="ECO:0000256" key="3">
    <source>
        <dbReference type="ARBA" id="ARBA00048267"/>
    </source>
</evidence>
<dbReference type="InterPro" id="IPR011247">
    <property type="entry name" value="Chemotax_prot-Glu_Me-esterase"/>
</dbReference>
<sequence length="359" mass="38399">MIGAACPPDAAMERQVAQNAHFRAPVTAAGCSRVEIHTGPVNHDVIVIGGSAGSLDVLMGLVAGLPADLPASIFVAIHTQPDQKSVLPELLNNRGRLSARHPEHNERIVPARIYVAPPDNHLLVRHGSMEVVRGPKENNHRPAVDALFRTASTAYGSRVIGVVLSGYLDCGTAGMMSIKARGGLSVVQAPETAKAADMPSSVIRKVQIDHVATPPELADLLTRLAATPAASEDLPGKFVRQLEGTEPGAPAELACPLCQGVLTEARTEVFQHFRCHVGHTFSLEGLVQQQSEEMERALWAAVRALEESAALSSRLSASGPGELRNRFAEKANTQLREAEFIRHMLLHGTLLSRKDASKI</sequence>
<dbReference type="Proteomes" id="UP001221686">
    <property type="component" value="Unassembled WGS sequence"/>
</dbReference>
<dbReference type="PANTHER" id="PTHR42872">
    <property type="entry name" value="PROTEIN-GLUTAMATE METHYLESTERASE/PROTEIN-GLUTAMINE GLUTAMINASE"/>
    <property type="match status" value="1"/>
</dbReference>
<evidence type="ECO:0000259" key="5">
    <source>
        <dbReference type="PROSITE" id="PS50122"/>
    </source>
</evidence>
<protein>
    <recommendedName>
        <fullName evidence="2">protein-glutamate methylesterase</fullName>
        <ecNumber evidence="2">3.1.1.61</ecNumber>
    </recommendedName>
</protein>
<dbReference type="Pfam" id="PF01339">
    <property type="entry name" value="CheB_methylest"/>
    <property type="match status" value="1"/>
</dbReference>
<dbReference type="PANTHER" id="PTHR42872:SF6">
    <property type="entry name" value="PROTEIN-GLUTAMATE METHYLESTERASE_PROTEIN-GLUTAMINE GLUTAMINASE"/>
    <property type="match status" value="1"/>
</dbReference>
<dbReference type="EMBL" id="JAQNDL010000005">
    <property type="protein sequence ID" value="MDC0723696.1"/>
    <property type="molecule type" value="Genomic_DNA"/>
</dbReference>
<dbReference type="CDD" id="cd16433">
    <property type="entry name" value="CheB"/>
    <property type="match status" value="1"/>
</dbReference>
<evidence type="ECO:0000256" key="2">
    <source>
        <dbReference type="ARBA" id="ARBA00039140"/>
    </source>
</evidence>
<proteinExistence type="predicted"/>
<comment type="caution">
    <text evidence="4">Lacks conserved residue(s) required for the propagation of feature annotation.</text>
</comment>
<keyword evidence="1" id="KW-0378">Hydrolase</keyword>
<reference evidence="6 7" key="1">
    <citation type="submission" date="2022-11" db="EMBL/GenBank/DDBJ databases">
        <title>Minimal conservation of predation-associated metabolite biosynthetic gene clusters underscores biosynthetic potential of Myxococcota including descriptions for ten novel species: Archangium lansinium sp. nov., Myxococcus landrumus sp. nov., Nannocystis bai.</title>
        <authorList>
            <person name="Ahearne A."/>
            <person name="Stevens C."/>
            <person name="Dowd S."/>
        </authorList>
    </citation>
    <scope>NUCLEOTIDE SEQUENCE [LARGE SCALE GENOMIC DNA]</scope>
    <source>
        <strain evidence="6 7">BB15-2</strain>
    </source>
</reference>
<name>A0ABT5ECV8_9BACT</name>
<organism evidence="6 7">
    <name type="scientific">Nannocystis bainbridge</name>
    <dbReference type="NCBI Taxonomy" id="2995303"/>
    <lineage>
        <taxon>Bacteria</taxon>
        <taxon>Pseudomonadati</taxon>
        <taxon>Myxococcota</taxon>
        <taxon>Polyangia</taxon>
        <taxon>Nannocystales</taxon>
        <taxon>Nannocystaceae</taxon>
        <taxon>Nannocystis</taxon>
    </lineage>
</organism>
<evidence type="ECO:0000313" key="6">
    <source>
        <dbReference type="EMBL" id="MDC0723696.1"/>
    </source>
</evidence>
<dbReference type="EC" id="3.1.1.61" evidence="2"/>
<gene>
    <name evidence="6" type="ORF">POL25_42830</name>
</gene>
<comment type="caution">
    <text evidence="6">The sequence shown here is derived from an EMBL/GenBank/DDBJ whole genome shotgun (WGS) entry which is preliminary data.</text>
</comment>
<comment type="catalytic activity">
    <reaction evidence="3">
        <text>[protein]-L-glutamate 5-O-methyl ester + H2O = L-glutamyl-[protein] + methanol + H(+)</text>
        <dbReference type="Rhea" id="RHEA:23236"/>
        <dbReference type="Rhea" id="RHEA-COMP:10208"/>
        <dbReference type="Rhea" id="RHEA-COMP:10311"/>
        <dbReference type="ChEBI" id="CHEBI:15377"/>
        <dbReference type="ChEBI" id="CHEBI:15378"/>
        <dbReference type="ChEBI" id="CHEBI:17790"/>
        <dbReference type="ChEBI" id="CHEBI:29973"/>
        <dbReference type="ChEBI" id="CHEBI:82795"/>
        <dbReference type="EC" id="3.1.1.61"/>
    </reaction>
</comment>
<dbReference type="Gene3D" id="3.40.50.180">
    <property type="entry name" value="Methylesterase CheB, C-terminal domain"/>
    <property type="match status" value="1"/>
</dbReference>
<dbReference type="InterPro" id="IPR035909">
    <property type="entry name" value="CheB_C"/>
</dbReference>
<evidence type="ECO:0000256" key="1">
    <source>
        <dbReference type="ARBA" id="ARBA00022801"/>
    </source>
</evidence>
<accession>A0ABT5ECV8</accession>
<dbReference type="InterPro" id="IPR000673">
    <property type="entry name" value="Sig_transdc_resp-reg_Me-estase"/>
</dbReference>
<dbReference type="PROSITE" id="PS50122">
    <property type="entry name" value="CHEB"/>
    <property type="match status" value="1"/>
</dbReference>